<sequence length="708" mass="79176">MELKEIRRLLLLNWKWLITVPFLLGTSILFFMLHGQKRIYESDTTLYTGIASGYSITGNAELDYYATGTAFDNLIALIDSRETKEEVAIQLLATHLTLNKEDVRYLNASSLENLREILPEALRVFLQAHDVNTTYRNVMSYYKADNRNEIYKLLNSEEAFYSFNALSNIHPSRIKDSDVIKVAYESSDPAICRHTLELLTEVFIQRNRLLREGQTNSVVDYYESEAKSAYEKLADAEQRFLAFNNQNQIINFEEQSKNISSHRESLYTDYTEVEMLYVAAISALSAIEEKLSTRSMTTLSSNELLDLRSRVTGLTSQLVDIELLGKSDASKSPSAQSIDLKADLEKTTGNIRQKLGEYYEQTHSIGGIPSQGLLDEWVKNVILVEEGAAKLEVMNKRKKDFLNEYQRMAPLGAALKQIEREIELAEKEYLSILNSLNSSRLNQQNIALTAPLKIIDPPYLPVKPKSSKIVFLVLLGSIAGFISVASVILGRELIDDTIKNPSRAAKKTGLAVAGIVPNITKRHSLTATSVEDQALSDLASQLILKSIDSPLDGPFVIGFISPLKGEGKTTVINKLKAKFGSLNIPTVSYHPKDASMAKRLTSLDTFYYKRSHFAGMGLSQSEKNPVGGQSSKMVLVEFPPITDNIFPFNMMAGLHLIVVTVRSNREWLPSDKRAVDAVLKVANVPVEIVVTGVSEHYCEDYLGYSHGR</sequence>
<dbReference type="InterPro" id="IPR050445">
    <property type="entry name" value="Bact_polysacc_biosynth/exp"/>
</dbReference>
<accession>A0A074KYW4</accession>
<dbReference type="RefSeq" id="WP_035071754.1">
    <property type="nucleotide sequence ID" value="NZ_JMIH01000014.1"/>
</dbReference>
<evidence type="ECO:0000256" key="2">
    <source>
        <dbReference type="SAM" id="Phobius"/>
    </source>
</evidence>
<reference evidence="3 4" key="1">
    <citation type="submission" date="2014-04" db="EMBL/GenBank/DDBJ databases">
        <title>Characterization and application of a salt tolerant electro-active bacterium.</title>
        <authorList>
            <person name="Yang L."/>
            <person name="Wei S."/>
            <person name="Tay Q.X.M."/>
        </authorList>
    </citation>
    <scope>NUCLEOTIDE SEQUENCE [LARGE SCALE GENOMIC DNA]</scope>
    <source>
        <strain evidence="3 4">LY1</strain>
    </source>
</reference>
<comment type="caution">
    <text evidence="3">The sequence shown here is derived from an EMBL/GenBank/DDBJ whole genome shotgun (WGS) entry which is preliminary data.</text>
</comment>
<dbReference type="InterPro" id="IPR027417">
    <property type="entry name" value="P-loop_NTPase"/>
</dbReference>
<keyword evidence="2" id="KW-0812">Transmembrane</keyword>
<keyword evidence="4" id="KW-1185">Reference proteome</keyword>
<protein>
    <recommendedName>
        <fullName evidence="5">Polysaccharide chain length determinant N-terminal domain-containing protein</fullName>
    </recommendedName>
</protein>
<evidence type="ECO:0000313" key="3">
    <source>
        <dbReference type="EMBL" id="KEO75151.1"/>
    </source>
</evidence>
<proteinExistence type="predicted"/>
<organism evidence="3 4">
    <name type="scientific">Anditalea andensis</name>
    <dbReference type="NCBI Taxonomy" id="1048983"/>
    <lineage>
        <taxon>Bacteria</taxon>
        <taxon>Pseudomonadati</taxon>
        <taxon>Bacteroidota</taxon>
        <taxon>Cytophagia</taxon>
        <taxon>Cytophagales</taxon>
        <taxon>Cytophagaceae</taxon>
        <taxon>Anditalea</taxon>
    </lineage>
</organism>
<name>A0A074KYW4_9BACT</name>
<dbReference type="EMBL" id="JMIH01000014">
    <property type="protein sequence ID" value="KEO75151.1"/>
    <property type="molecule type" value="Genomic_DNA"/>
</dbReference>
<keyword evidence="2" id="KW-1133">Transmembrane helix</keyword>
<evidence type="ECO:0000256" key="1">
    <source>
        <dbReference type="SAM" id="Coils"/>
    </source>
</evidence>
<evidence type="ECO:0008006" key="5">
    <source>
        <dbReference type="Google" id="ProtNLM"/>
    </source>
</evidence>
<dbReference type="GO" id="GO:0004713">
    <property type="term" value="F:protein tyrosine kinase activity"/>
    <property type="evidence" value="ECO:0007669"/>
    <property type="project" value="TreeGrafter"/>
</dbReference>
<evidence type="ECO:0000313" key="4">
    <source>
        <dbReference type="Proteomes" id="UP000027821"/>
    </source>
</evidence>
<dbReference type="AlphaFoldDB" id="A0A074KYW4"/>
<dbReference type="OrthoDB" id="781284at2"/>
<feature type="transmembrane region" description="Helical" evidence="2">
    <location>
        <begin position="12"/>
        <end position="33"/>
    </location>
</feature>
<dbReference type="STRING" id="1048983.EL17_05640"/>
<dbReference type="PANTHER" id="PTHR32309:SF13">
    <property type="entry name" value="FERRIC ENTEROBACTIN TRANSPORT PROTEIN FEPE"/>
    <property type="match status" value="1"/>
</dbReference>
<dbReference type="Proteomes" id="UP000027821">
    <property type="component" value="Unassembled WGS sequence"/>
</dbReference>
<dbReference type="eggNOG" id="COG1196">
    <property type="taxonomic scope" value="Bacteria"/>
</dbReference>
<dbReference type="PANTHER" id="PTHR32309">
    <property type="entry name" value="TYROSINE-PROTEIN KINASE"/>
    <property type="match status" value="1"/>
</dbReference>
<keyword evidence="1" id="KW-0175">Coiled coil</keyword>
<feature type="coiled-coil region" evidence="1">
    <location>
        <begin position="408"/>
        <end position="435"/>
    </location>
</feature>
<dbReference type="GO" id="GO:0005886">
    <property type="term" value="C:plasma membrane"/>
    <property type="evidence" value="ECO:0007669"/>
    <property type="project" value="TreeGrafter"/>
</dbReference>
<dbReference type="Gene3D" id="3.40.50.300">
    <property type="entry name" value="P-loop containing nucleotide triphosphate hydrolases"/>
    <property type="match status" value="1"/>
</dbReference>
<keyword evidence="2" id="KW-0472">Membrane</keyword>
<gene>
    <name evidence="3" type="ORF">EL17_05640</name>
</gene>